<keyword evidence="10" id="KW-0472">Membrane</keyword>
<dbReference type="PROSITE" id="PS00136">
    <property type="entry name" value="SUBTILASE_ASP"/>
    <property type="match status" value="1"/>
</dbReference>
<evidence type="ECO:0000256" key="6">
    <source>
        <dbReference type="ARBA" id="ARBA00022837"/>
    </source>
</evidence>
<dbReference type="SUPFAM" id="SSF52743">
    <property type="entry name" value="Subtilisin-like"/>
    <property type="match status" value="1"/>
</dbReference>
<dbReference type="PRINTS" id="PR00723">
    <property type="entry name" value="SUBTILISIN"/>
</dbReference>
<evidence type="ECO:0000256" key="10">
    <source>
        <dbReference type="SAM" id="Phobius"/>
    </source>
</evidence>
<dbReference type="Gene3D" id="2.60.120.260">
    <property type="entry name" value="Galactose-binding domain-like"/>
    <property type="match status" value="1"/>
</dbReference>
<dbReference type="InterPro" id="IPR015500">
    <property type="entry name" value="Peptidase_S8_subtilisin-rel"/>
</dbReference>
<dbReference type="PROSITE" id="PS51892">
    <property type="entry name" value="SUBTILASE"/>
    <property type="match status" value="1"/>
</dbReference>
<keyword evidence="10" id="KW-1133">Transmembrane helix</keyword>
<evidence type="ECO:0000256" key="7">
    <source>
        <dbReference type="PIRSR" id="PIRSR615500-1"/>
    </source>
</evidence>
<keyword evidence="6" id="KW-0106">Calcium</keyword>
<keyword evidence="3" id="KW-0732">Signal</keyword>
<dbReference type="InterPro" id="IPR034182">
    <property type="entry name" value="Kexin/furin"/>
</dbReference>
<keyword evidence="2 8" id="KW-0645">Protease</keyword>
<reference evidence="13" key="1">
    <citation type="journal article" date="2018" name="Nat. Microbiol.">
        <title>Leveraging single-cell genomics to expand the fungal tree of life.</title>
        <authorList>
            <person name="Ahrendt S.R."/>
            <person name="Quandt C.A."/>
            <person name="Ciobanu D."/>
            <person name="Clum A."/>
            <person name="Salamov A."/>
            <person name="Andreopoulos B."/>
            <person name="Cheng J.F."/>
            <person name="Woyke T."/>
            <person name="Pelin A."/>
            <person name="Henrissat B."/>
            <person name="Reynolds N.K."/>
            <person name="Benny G.L."/>
            <person name="Smith M.E."/>
            <person name="James T.Y."/>
            <person name="Grigoriev I.V."/>
        </authorList>
    </citation>
    <scope>NUCLEOTIDE SEQUENCE [LARGE SCALE GENOMIC DNA]</scope>
    <source>
        <strain evidence="13">CSF55</strain>
    </source>
</reference>
<dbReference type="GO" id="GO:0004252">
    <property type="term" value="F:serine-type endopeptidase activity"/>
    <property type="evidence" value="ECO:0007669"/>
    <property type="project" value="UniProtKB-UniRule"/>
</dbReference>
<dbReference type="PANTHER" id="PTHR42884:SF14">
    <property type="entry name" value="NEUROENDOCRINE CONVERTASE 1"/>
    <property type="match status" value="1"/>
</dbReference>
<evidence type="ECO:0000256" key="3">
    <source>
        <dbReference type="ARBA" id="ARBA00022729"/>
    </source>
</evidence>
<dbReference type="PROSITE" id="PS51829">
    <property type="entry name" value="P_HOMO_B"/>
    <property type="match status" value="1"/>
</dbReference>
<dbReference type="PROSITE" id="PS00137">
    <property type="entry name" value="SUBTILASE_HIS"/>
    <property type="match status" value="1"/>
</dbReference>
<keyword evidence="4 8" id="KW-0378">Hydrolase</keyword>
<accession>A0A4P9YLQ6</accession>
<feature type="active site" description="Charge relay system" evidence="7 8">
    <location>
        <position position="125"/>
    </location>
</feature>
<dbReference type="GO" id="GO:0005802">
    <property type="term" value="C:trans-Golgi network"/>
    <property type="evidence" value="ECO:0007669"/>
    <property type="project" value="TreeGrafter"/>
</dbReference>
<comment type="similarity">
    <text evidence="1">Belongs to the peptidase S8 family. Furin subfamily.</text>
</comment>
<dbReference type="InterPro" id="IPR002884">
    <property type="entry name" value="P_dom"/>
</dbReference>
<keyword evidence="10" id="KW-0812">Transmembrane</keyword>
<dbReference type="Pfam" id="PF00082">
    <property type="entry name" value="Peptidase_S8"/>
    <property type="match status" value="1"/>
</dbReference>
<dbReference type="PANTHER" id="PTHR42884">
    <property type="entry name" value="PROPROTEIN CONVERTASE SUBTILISIN/KEXIN-RELATED"/>
    <property type="match status" value="1"/>
</dbReference>
<evidence type="ECO:0000313" key="12">
    <source>
        <dbReference type="EMBL" id="RKP20587.1"/>
    </source>
</evidence>
<dbReference type="AlphaFoldDB" id="A0A4P9YLQ6"/>
<feature type="transmembrane region" description="Helical" evidence="10">
    <location>
        <begin position="605"/>
        <end position="625"/>
    </location>
</feature>
<proteinExistence type="inferred from homology"/>
<protein>
    <recommendedName>
        <fullName evidence="11">P/Homo B domain-containing protein</fullName>
    </recommendedName>
</protein>
<evidence type="ECO:0000256" key="9">
    <source>
        <dbReference type="SAM" id="MobiDB-lite"/>
    </source>
</evidence>
<gene>
    <name evidence="12" type="ORF">ROZALSC1DRAFT_27946</name>
</gene>
<evidence type="ECO:0000256" key="5">
    <source>
        <dbReference type="ARBA" id="ARBA00022825"/>
    </source>
</evidence>
<dbReference type="Pfam" id="PF01483">
    <property type="entry name" value="P_proprotein"/>
    <property type="match status" value="1"/>
</dbReference>
<dbReference type="InterPro" id="IPR023827">
    <property type="entry name" value="Peptidase_S8_Asp-AS"/>
</dbReference>
<dbReference type="InterPro" id="IPR008979">
    <property type="entry name" value="Galactose-bd-like_sf"/>
</dbReference>
<dbReference type="GO" id="GO:0000139">
    <property type="term" value="C:Golgi membrane"/>
    <property type="evidence" value="ECO:0007669"/>
    <property type="project" value="TreeGrafter"/>
</dbReference>
<evidence type="ECO:0000256" key="2">
    <source>
        <dbReference type="ARBA" id="ARBA00022670"/>
    </source>
</evidence>
<dbReference type="InterPro" id="IPR022398">
    <property type="entry name" value="Peptidase_S8_His-AS"/>
</dbReference>
<name>A0A4P9YLQ6_ROZAC</name>
<feature type="region of interest" description="Disordered" evidence="9">
    <location>
        <begin position="152"/>
        <end position="173"/>
    </location>
</feature>
<sequence length="689" mass="77049">MEDIALYRTKVPLNFILNPFLRLNLVYVNYPEKLERDNRNALKLSKYRVKDLSSPPINDANDPFIVSIKSRLNISDPYFHHQWHLINRNNVGHDINVTGVWLEGKTNRCLSQGNFGQGVVVALLDDGIYFDHPDIRPNFVIHDLLNEKFSEGSNDLNDHKRDPSPKLPDDTHGTRCAGQIAAAPNDVCGVGVAYKSKVAGIRMLSKEITSIDEATALNFAMDKNHIYSSSWGPKDDGETVEGPDRLNMKALINGITKGRNGKGSIYVVASGNGKEYDNCNYDGYANSVFNIAIGAIDRYDNSPVYMENCASQLFVTYSSDSHGLTKITTTDVEISPNPINSNYKPGCTDRHGGTSAAAPLGAGILALALSARPELTWRDMQNIAINSVVHVQQTDKGWQLTGSGRKYHHKFGFGKIDAWRLVQNAKKFPLLGPLIVHKTRIKKVNQLIPQNGLPLSSSITVTSNIVPKPFNLEQVTVKVNLVHNRRGDIEFFLETPFGTVAQLSTKRENDFSTEGLKNWTFSTVIAWGEEVHGSWSLKVFDKGNMERMGKLMDWQLAFWGETTVEFKNSLHDYQDAEKFLDVYFPSKTELYFSENEVDLPGHISIFFKVIGALGLIFICALFIIVSYKFARKRLSVGLMNRFIPLGTMEELTSLHEIRSNGNVFISNEHQSVSLLPISTNANNIIFQAD</sequence>
<dbReference type="Gene3D" id="3.40.50.200">
    <property type="entry name" value="Peptidase S8/S53 domain"/>
    <property type="match status" value="1"/>
</dbReference>
<feature type="domain" description="P/Homo B" evidence="11">
    <location>
        <begin position="431"/>
        <end position="564"/>
    </location>
</feature>
<dbReference type="CDD" id="cd04059">
    <property type="entry name" value="Peptidases_S8_Protein_convertases_Kexins_Furin-like"/>
    <property type="match status" value="1"/>
</dbReference>
<feature type="active site" description="Charge relay system" evidence="7 8">
    <location>
        <position position="172"/>
    </location>
</feature>
<dbReference type="SUPFAM" id="SSF49785">
    <property type="entry name" value="Galactose-binding domain-like"/>
    <property type="match status" value="1"/>
</dbReference>
<dbReference type="EMBL" id="ML005043">
    <property type="protein sequence ID" value="RKP20587.1"/>
    <property type="molecule type" value="Genomic_DNA"/>
</dbReference>
<evidence type="ECO:0000256" key="1">
    <source>
        <dbReference type="ARBA" id="ARBA00005325"/>
    </source>
</evidence>
<organism evidence="12 13">
    <name type="scientific">Rozella allomycis (strain CSF55)</name>
    <dbReference type="NCBI Taxonomy" id="988480"/>
    <lineage>
        <taxon>Eukaryota</taxon>
        <taxon>Fungi</taxon>
        <taxon>Fungi incertae sedis</taxon>
        <taxon>Cryptomycota</taxon>
        <taxon>Cryptomycota incertae sedis</taxon>
        <taxon>Rozella</taxon>
    </lineage>
</organism>
<evidence type="ECO:0000256" key="8">
    <source>
        <dbReference type="PROSITE-ProRule" id="PRU01240"/>
    </source>
</evidence>
<dbReference type="PROSITE" id="PS00138">
    <property type="entry name" value="SUBTILASE_SER"/>
    <property type="match status" value="1"/>
</dbReference>
<dbReference type="Proteomes" id="UP000281549">
    <property type="component" value="Unassembled WGS sequence"/>
</dbReference>
<dbReference type="InterPro" id="IPR000209">
    <property type="entry name" value="Peptidase_S8/S53_dom"/>
</dbReference>
<keyword evidence="5 8" id="KW-0720">Serine protease</keyword>
<dbReference type="InterPro" id="IPR023828">
    <property type="entry name" value="Peptidase_S8_Ser-AS"/>
</dbReference>
<evidence type="ECO:0000256" key="4">
    <source>
        <dbReference type="ARBA" id="ARBA00022801"/>
    </source>
</evidence>
<dbReference type="GO" id="GO:0016485">
    <property type="term" value="P:protein processing"/>
    <property type="evidence" value="ECO:0007669"/>
    <property type="project" value="TreeGrafter"/>
</dbReference>
<evidence type="ECO:0000259" key="11">
    <source>
        <dbReference type="PROSITE" id="PS51829"/>
    </source>
</evidence>
<feature type="active site" description="Charge relay system" evidence="7 8">
    <location>
        <position position="355"/>
    </location>
</feature>
<evidence type="ECO:0000313" key="13">
    <source>
        <dbReference type="Proteomes" id="UP000281549"/>
    </source>
</evidence>
<dbReference type="InterPro" id="IPR036852">
    <property type="entry name" value="Peptidase_S8/S53_dom_sf"/>
</dbReference>